<evidence type="ECO:0000256" key="11">
    <source>
        <dbReference type="PROSITE-ProRule" id="PRU00042"/>
    </source>
</evidence>
<evidence type="ECO:0000313" key="13">
    <source>
        <dbReference type="EMBL" id="NXV39056.1"/>
    </source>
</evidence>
<dbReference type="GO" id="GO:0008270">
    <property type="term" value="F:zinc ion binding"/>
    <property type="evidence" value="ECO:0007669"/>
    <property type="project" value="UniProtKB-KW"/>
</dbReference>
<dbReference type="EMBL" id="VZUC01001813">
    <property type="protein sequence ID" value="NXV39056.1"/>
    <property type="molecule type" value="Genomic_DNA"/>
</dbReference>
<feature type="non-terminal residue" evidence="13">
    <location>
        <position position="1"/>
    </location>
</feature>
<evidence type="ECO:0000256" key="9">
    <source>
        <dbReference type="ARBA" id="ARBA00023163"/>
    </source>
</evidence>
<dbReference type="SUPFAM" id="SSF57667">
    <property type="entry name" value="beta-beta-alpha zinc fingers"/>
    <property type="match status" value="1"/>
</dbReference>
<evidence type="ECO:0000256" key="7">
    <source>
        <dbReference type="ARBA" id="ARBA00023015"/>
    </source>
</evidence>
<evidence type="ECO:0000256" key="8">
    <source>
        <dbReference type="ARBA" id="ARBA00023125"/>
    </source>
</evidence>
<evidence type="ECO:0000313" key="14">
    <source>
        <dbReference type="Proteomes" id="UP000540089"/>
    </source>
</evidence>
<dbReference type="GO" id="GO:0000978">
    <property type="term" value="F:RNA polymerase II cis-regulatory region sequence-specific DNA binding"/>
    <property type="evidence" value="ECO:0007669"/>
    <property type="project" value="TreeGrafter"/>
</dbReference>
<protein>
    <submittedName>
        <fullName evidence="13">ZN182 protein</fullName>
    </submittedName>
</protein>
<feature type="domain" description="C2H2-type" evidence="12">
    <location>
        <begin position="35"/>
        <end position="62"/>
    </location>
</feature>
<dbReference type="GO" id="GO:0005634">
    <property type="term" value="C:nucleus"/>
    <property type="evidence" value="ECO:0007669"/>
    <property type="project" value="UniProtKB-SubCell"/>
</dbReference>
<dbReference type="PROSITE" id="PS50157">
    <property type="entry name" value="ZINC_FINGER_C2H2_2"/>
    <property type="match status" value="2"/>
</dbReference>
<keyword evidence="3" id="KW-0479">Metal-binding</keyword>
<keyword evidence="10" id="KW-0539">Nucleus</keyword>
<dbReference type="PANTHER" id="PTHR23226">
    <property type="entry name" value="ZINC FINGER AND SCAN DOMAIN-CONTAINING"/>
    <property type="match status" value="1"/>
</dbReference>
<evidence type="ECO:0000256" key="5">
    <source>
        <dbReference type="ARBA" id="ARBA00022771"/>
    </source>
</evidence>
<dbReference type="Pfam" id="PF00096">
    <property type="entry name" value="zf-C2H2"/>
    <property type="match status" value="2"/>
</dbReference>
<keyword evidence="6" id="KW-0862">Zinc</keyword>
<keyword evidence="7" id="KW-0805">Transcription regulation</keyword>
<sequence>HKGERPFACPRCPKTFRDKQTLTDHQRVHTGEKPYKCSECGKAYRQKQGLNYHQRVHQGSPAVPDGS</sequence>
<dbReference type="FunFam" id="3.30.160.60:FF:000320">
    <property type="entry name" value="Zinc finger protein 777"/>
    <property type="match status" value="1"/>
</dbReference>
<comment type="subcellular location">
    <subcellularLocation>
        <location evidence="1">Nucleus</location>
    </subcellularLocation>
</comment>
<evidence type="ECO:0000259" key="12">
    <source>
        <dbReference type="PROSITE" id="PS50157"/>
    </source>
</evidence>
<gene>
    <name evidence="13" type="primary">Znf182_0</name>
    <name evidence="13" type="ORF">RISTRI_R15949</name>
</gene>
<evidence type="ECO:0000256" key="6">
    <source>
        <dbReference type="ARBA" id="ARBA00022833"/>
    </source>
</evidence>
<reference evidence="13 14" key="1">
    <citation type="submission" date="2019-09" db="EMBL/GenBank/DDBJ databases">
        <title>Bird 10,000 Genomes (B10K) Project - Family phase.</title>
        <authorList>
            <person name="Zhang G."/>
        </authorList>
    </citation>
    <scope>NUCLEOTIDE SEQUENCE [LARGE SCALE GENOMIC DNA]</scope>
    <source>
        <strain evidence="13">OUT-0021</strain>
        <tissue evidence="13">Blood</tissue>
    </source>
</reference>
<keyword evidence="8" id="KW-0238">DNA-binding</keyword>
<name>A0A7L3THP7_RISTR</name>
<dbReference type="SMART" id="SM00355">
    <property type="entry name" value="ZnF_C2H2"/>
    <property type="match status" value="2"/>
</dbReference>
<evidence type="ECO:0000256" key="4">
    <source>
        <dbReference type="ARBA" id="ARBA00022737"/>
    </source>
</evidence>
<dbReference type="Gene3D" id="3.30.160.60">
    <property type="entry name" value="Classic Zinc Finger"/>
    <property type="match status" value="2"/>
</dbReference>
<keyword evidence="9" id="KW-0804">Transcription</keyword>
<keyword evidence="5 11" id="KW-0863">Zinc-finger</keyword>
<feature type="non-terminal residue" evidence="13">
    <location>
        <position position="67"/>
    </location>
</feature>
<dbReference type="GO" id="GO:0000981">
    <property type="term" value="F:DNA-binding transcription factor activity, RNA polymerase II-specific"/>
    <property type="evidence" value="ECO:0007669"/>
    <property type="project" value="TreeGrafter"/>
</dbReference>
<dbReference type="Proteomes" id="UP000540089">
    <property type="component" value="Unassembled WGS sequence"/>
</dbReference>
<keyword evidence="4" id="KW-0677">Repeat</keyword>
<evidence type="ECO:0000256" key="2">
    <source>
        <dbReference type="ARBA" id="ARBA00006991"/>
    </source>
</evidence>
<evidence type="ECO:0000256" key="3">
    <source>
        <dbReference type="ARBA" id="ARBA00022723"/>
    </source>
</evidence>
<dbReference type="PANTHER" id="PTHR23226:SF416">
    <property type="entry name" value="FI01424P"/>
    <property type="match status" value="1"/>
</dbReference>
<dbReference type="PROSITE" id="PS00028">
    <property type="entry name" value="ZINC_FINGER_C2H2_1"/>
    <property type="match status" value="2"/>
</dbReference>
<dbReference type="InterPro" id="IPR013087">
    <property type="entry name" value="Znf_C2H2_type"/>
</dbReference>
<feature type="domain" description="C2H2-type" evidence="12">
    <location>
        <begin position="7"/>
        <end position="34"/>
    </location>
</feature>
<evidence type="ECO:0000256" key="1">
    <source>
        <dbReference type="ARBA" id="ARBA00004123"/>
    </source>
</evidence>
<comment type="similarity">
    <text evidence="2">Belongs to the krueppel C2H2-type zinc-finger protein family.</text>
</comment>
<accession>A0A7L3THP7</accession>
<evidence type="ECO:0000256" key="10">
    <source>
        <dbReference type="ARBA" id="ARBA00023242"/>
    </source>
</evidence>
<dbReference type="InterPro" id="IPR036236">
    <property type="entry name" value="Znf_C2H2_sf"/>
</dbReference>
<keyword evidence="14" id="KW-1185">Reference proteome</keyword>
<dbReference type="FunFam" id="3.30.160.60:FF:002343">
    <property type="entry name" value="Zinc finger protein 33A"/>
    <property type="match status" value="1"/>
</dbReference>
<comment type="caution">
    <text evidence="13">The sequence shown here is derived from an EMBL/GenBank/DDBJ whole genome shotgun (WGS) entry which is preliminary data.</text>
</comment>
<dbReference type="AlphaFoldDB" id="A0A7L3THP7"/>
<organism evidence="13 14">
    <name type="scientific">Rissa tridactyla</name>
    <name type="common">Black-legged kittiwake</name>
    <name type="synonym">Larus tridactyla</name>
    <dbReference type="NCBI Taxonomy" id="75485"/>
    <lineage>
        <taxon>Eukaryota</taxon>
        <taxon>Metazoa</taxon>
        <taxon>Chordata</taxon>
        <taxon>Craniata</taxon>
        <taxon>Vertebrata</taxon>
        <taxon>Euteleostomi</taxon>
        <taxon>Archelosauria</taxon>
        <taxon>Archosauria</taxon>
        <taxon>Dinosauria</taxon>
        <taxon>Saurischia</taxon>
        <taxon>Theropoda</taxon>
        <taxon>Coelurosauria</taxon>
        <taxon>Aves</taxon>
        <taxon>Neognathae</taxon>
        <taxon>Neoaves</taxon>
        <taxon>Charadriiformes</taxon>
        <taxon>Laridae</taxon>
        <taxon>Rissa</taxon>
    </lineage>
</organism>
<proteinExistence type="inferred from homology"/>